<dbReference type="Pfam" id="PF09995">
    <property type="entry name" value="MPAB_Lcp_cat"/>
    <property type="match status" value="1"/>
</dbReference>
<evidence type="ECO:0000313" key="3">
    <source>
        <dbReference type="Proteomes" id="UP000002007"/>
    </source>
</evidence>
<dbReference type="AlphaFoldDB" id="A9WLA5"/>
<dbReference type="KEGG" id="rsa:RSal33209_0145"/>
<evidence type="ECO:0000313" key="2">
    <source>
        <dbReference type="EMBL" id="ABY21901.1"/>
    </source>
</evidence>
<dbReference type="HOGENOM" id="CLU_789579_0_0_11"/>
<evidence type="ECO:0000259" key="1">
    <source>
        <dbReference type="Pfam" id="PF09995"/>
    </source>
</evidence>
<dbReference type="RefSeq" id="WP_012243609.1">
    <property type="nucleotide sequence ID" value="NC_010168.1"/>
</dbReference>
<sequence length="351" mass="38030">MANPLRRWQAELKSTFTGQEESRPEWVERLADGDDAGYFTASSTVWSVHSSMITIVAGVRALLMQALHPGALAGVWDHSRFREDPLGRLAGTIRWIFSVSYGSTATAQGASNWVLRLHQTVRGDFVDGHGVSRRYSAADPELLRWVHIAFMDAFLTANQRYGRRVNGDTYVREWAQAGQLMGVADAPLTEAQMRAELGQWFDDGDLRADDLVAEVVAFIRNPPLPPSQRGGYRVIFAAAVDSLDPEVSAATRPATVKISLANSLERQNSARHCSSGAGQSGTQPTSCVAEDCAASARTVNRQQNAPILDGAAEILAAPSNIGAGFEIISAVRLWSGPESERSSHAMSPSRP</sequence>
<dbReference type="STRING" id="288705.RSal33209_0145"/>
<dbReference type="GO" id="GO:0016491">
    <property type="term" value="F:oxidoreductase activity"/>
    <property type="evidence" value="ECO:0007669"/>
    <property type="project" value="InterPro"/>
</dbReference>
<keyword evidence="3" id="KW-1185">Reference proteome</keyword>
<gene>
    <name evidence="2" type="ordered locus">RSal33209_0145</name>
</gene>
<reference evidence="3" key="1">
    <citation type="journal article" date="2008" name="J. Bacteriol.">
        <title>Genome sequence of the fish pathogen Renibacterium salmoninarum suggests reductive evolution away from an environmental Arthrobacter ancestor.</title>
        <authorList>
            <person name="Wiens G.D."/>
            <person name="Rockey D.D."/>
            <person name="Wu Z."/>
            <person name="Chang J."/>
            <person name="Levy R."/>
            <person name="Crane S."/>
            <person name="Chen D.S."/>
            <person name="Capri G.R."/>
            <person name="Burnett J.R."/>
            <person name="Sudheesh P.S."/>
            <person name="Schipma M.J."/>
            <person name="Burd H."/>
            <person name="Bhattacharyya A."/>
            <person name="Rhodes L.D."/>
            <person name="Kaul R."/>
            <person name="Strom M.S."/>
        </authorList>
    </citation>
    <scope>NUCLEOTIDE SEQUENCE [LARGE SCALE GENOMIC DNA]</scope>
    <source>
        <strain evidence="3">ATCC 33209 / DSM 20767 / JCM 11484 / NBRC 15589 / NCIMB 2235</strain>
    </source>
</reference>
<dbReference type="eggNOG" id="COG3662">
    <property type="taxonomic scope" value="Bacteria"/>
</dbReference>
<dbReference type="EMBL" id="CP000910">
    <property type="protein sequence ID" value="ABY21901.1"/>
    <property type="molecule type" value="Genomic_DNA"/>
</dbReference>
<dbReference type="InterPro" id="IPR018713">
    <property type="entry name" value="MPAB/Lcp_cat_dom"/>
</dbReference>
<protein>
    <recommendedName>
        <fullName evidence="1">ER-bound oxygenase mpaB/mpaB'/Rubber oxygenase catalytic domain-containing protein</fullName>
    </recommendedName>
</protein>
<proteinExistence type="predicted"/>
<feature type="domain" description="ER-bound oxygenase mpaB/mpaB'/Rubber oxygenase catalytic" evidence="1">
    <location>
        <begin position="46"/>
        <end position="250"/>
    </location>
</feature>
<accession>A9WLA5</accession>
<dbReference type="PANTHER" id="PTHR36151:SF3">
    <property type="entry name" value="ER-BOUND OXYGENASE MPAB_MPAB'_RUBBER OXYGENASE CATALYTIC DOMAIN-CONTAINING PROTEIN"/>
    <property type="match status" value="1"/>
</dbReference>
<organism evidence="2 3">
    <name type="scientific">Renibacterium salmoninarum (strain ATCC 33209 / DSM 20767 / JCM 11484 / NBRC 15589 / NCIMB 2235)</name>
    <dbReference type="NCBI Taxonomy" id="288705"/>
    <lineage>
        <taxon>Bacteria</taxon>
        <taxon>Bacillati</taxon>
        <taxon>Actinomycetota</taxon>
        <taxon>Actinomycetes</taxon>
        <taxon>Micrococcales</taxon>
        <taxon>Micrococcaceae</taxon>
        <taxon>Renibacterium</taxon>
    </lineage>
</organism>
<name>A9WLA5_RENSM</name>
<dbReference type="PANTHER" id="PTHR36151">
    <property type="entry name" value="BLR2777 PROTEIN"/>
    <property type="match status" value="1"/>
</dbReference>
<dbReference type="Proteomes" id="UP000002007">
    <property type="component" value="Chromosome"/>
</dbReference>